<dbReference type="PANTHER" id="PTHR35292">
    <property type="entry name" value="EXPRESSED PROTEIN"/>
    <property type="match status" value="1"/>
</dbReference>
<comment type="caution">
    <text evidence="2">The sequence shown here is derived from an EMBL/GenBank/DDBJ whole genome shotgun (WGS) entry which is preliminary data.</text>
</comment>
<evidence type="ECO:0000313" key="3">
    <source>
        <dbReference type="Proteomes" id="UP001372338"/>
    </source>
</evidence>
<feature type="region of interest" description="Disordered" evidence="1">
    <location>
        <begin position="80"/>
        <end position="101"/>
    </location>
</feature>
<evidence type="ECO:0000256" key="1">
    <source>
        <dbReference type="SAM" id="MobiDB-lite"/>
    </source>
</evidence>
<protein>
    <submittedName>
        <fullName evidence="2">Uncharacterized protein</fullName>
    </submittedName>
</protein>
<dbReference type="AlphaFoldDB" id="A0AAN9E646"/>
<reference evidence="2 3" key="1">
    <citation type="submission" date="2024-01" db="EMBL/GenBank/DDBJ databases">
        <title>The genomes of 5 underutilized Papilionoideae crops provide insights into root nodulation and disease resistanc.</title>
        <authorList>
            <person name="Yuan L."/>
        </authorList>
    </citation>
    <scope>NUCLEOTIDE SEQUENCE [LARGE SCALE GENOMIC DNA]</scope>
    <source>
        <strain evidence="2">ZHUSHIDOU_FW_LH</strain>
        <tissue evidence="2">Leaf</tissue>
    </source>
</reference>
<sequence>MILTYDWRVQFLKEPERIQTLTFNWRHRELFSRTKNSRLILLLLLPSCSQISLTPKTMAAWTAAARQASIMARLSSPKPASLVPRRRMSGGGGGDHTPRVNIWEDPMTPSKWKEEHFVIASLSGWGLLIYAGVKFSGKKEEKVGEIPNKA</sequence>
<organism evidence="2 3">
    <name type="scientific">Crotalaria pallida</name>
    <name type="common">Smooth rattlebox</name>
    <name type="synonym">Crotalaria striata</name>
    <dbReference type="NCBI Taxonomy" id="3830"/>
    <lineage>
        <taxon>Eukaryota</taxon>
        <taxon>Viridiplantae</taxon>
        <taxon>Streptophyta</taxon>
        <taxon>Embryophyta</taxon>
        <taxon>Tracheophyta</taxon>
        <taxon>Spermatophyta</taxon>
        <taxon>Magnoliopsida</taxon>
        <taxon>eudicotyledons</taxon>
        <taxon>Gunneridae</taxon>
        <taxon>Pentapetalae</taxon>
        <taxon>rosids</taxon>
        <taxon>fabids</taxon>
        <taxon>Fabales</taxon>
        <taxon>Fabaceae</taxon>
        <taxon>Papilionoideae</taxon>
        <taxon>50 kb inversion clade</taxon>
        <taxon>genistoids sensu lato</taxon>
        <taxon>core genistoids</taxon>
        <taxon>Crotalarieae</taxon>
        <taxon>Crotalaria</taxon>
    </lineage>
</organism>
<dbReference type="EMBL" id="JAYWIO010000008">
    <property type="protein sequence ID" value="KAK7244375.1"/>
    <property type="molecule type" value="Genomic_DNA"/>
</dbReference>
<evidence type="ECO:0000313" key="2">
    <source>
        <dbReference type="EMBL" id="KAK7244375.1"/>
    </source>
</evidence>
<dbReference type="PANTHER" id="PTHR35292:SF13">
    <property type="entry name" value="OS03G0581800 PROTEIN"/>
    <property type="match status" value="1"/>
</dbReference>
<proteinExistence type="predicted"/>
<dbReference type="Proteomes" id="UP001372338">
    <property type="component" value="Unassembled WGS sequence"/>
</dbReference>
<accession>A0AAN9E646</accession>
<name>A0AAN9E646_CROPI</name>
<gene>
    <name evidence="2" type="ORF">RIF29_39196</name>
</gene>
<keyword evidence="3" id="KW-1185">Reference proteome</keyword>